<evidence type="ECO:0008006" key="4">
    <source>
        <dbReference type="Google" id="ProtNLM"/>
    </source>
</evidence>
<dbReference type="Proteomes" id="UP000077315">
    <property type="component" value="Unassembled WGS sequence"/>
</dbReference>
<accession>A0A163AST1</accession>
<dbReference type="VEuPathDB" id="FungiDB:PHYBLDRAFT_64464"/>
<organism evidence="2 3">
    <name type="scientific">Phycomyces blakesleeanus (strain ATCC 8743b / DSM 1359 / FGSC 10004 / NBRC 33097 / NRRL 1555)</name>
    <dbReference type="NCBI Taxonomy" id="763407"/>
    <lineage>
        <taxon>Eukaryota</taxon>
        <taxon>Fungi</taxon>
        <taxon>Fungi incertae sedis</taxon>
        <taxon>Mucoromycota</taxon>
        <taxon>Mucoromycotina</taxon>
        <taxon>Mucoromycetes</taxon>
        <taxon>Mucorales</taxon>
        <taxon>Phycomycetaceae</taxon>
        <taxon>Phycomyces</taxon>
    </lineage>
</organism>
<evidence type="ECO:0000313" key="3">
    <source>
        <dbReference type="Proteomes" id="UP000077315"/>
    </source>
</evidence>
<sequence length="117" mass="13322">MSNINNINNTNDFVIVSKTSKKDTRKAEKVASKTSVMGETLPGWERKREKDTQKHGCPCFMYANTKKSGNLTVCSHEADHNHLIEEDRRAYAMHCKLLPEAMALVVIQTLGCWIYHI</sequence>
<gene>
    <name evidence="2" type="ORF">PHYBLDRAFT_64464</name>
</gene>
<dbReference type="RefSeq" id="XP_018293591.1">
    <property type="nucleotide sequence ID" value="XM_018441302.1"/>
</dbReference>
<dbReference type="InParanoid" id="A0A163AST1"/>
<dbReference type="OrthoDB" id="2280694at2759"/>
<evidence type="ECO:0000256" key="1">
    <source>
        <dbReference type="SAM" id="MobiDB-lite"/>
    </source>
</evidence>
<dbReference type="EMBL" id="KV440977">
    <property type="protein sequence ID" value="OAD75551.1"/>
    <property type="molecule type" value="Genomic_DNA"/>
</dbReference>
<keyword evidence="3" id="KW-1185">Reference proteome</keyword>
<protein>
    <recommendedName>
        <fullName evidence="4">FAR1 domain-containing protein</fullName>
    </recommendedName>
</protein>
<proteinExistence type="predicted"/>
<dbReference type="AlphaFoldDB" id="A0A163AST1"/>
<reference evidence="3" key="1">
    <citation type="submission" date="2015-06" db="EMBL/GenBank/DDBJ databases">
        <title>Expansion of signal transduction pathways in fungi by whole-genome duplication.</title>
        <authorList>
            <consortium name="DOE Joint Genome Institute"/>
            <person name="Corrochano L.M."/>
            <person name="Kuo A."/>
            <person name="Marcet-Houben M."/>
            <person name="Polaino S."/>
            <person name="Salamov A."/>
            <person name="Villalobos J.M."/>
            <person name="Alvarez M.I."/>
            <person name="Avalos J."/>
            <person name="Benito E.P."/>
            <person name="Benoit I."/>
            <person name="Burger G."/>
            <person name="Camino L.P."/>
            <person name="Canovas D."/>
            <person name="Cerda-Olmedo E."/>
            <person name="Cheng J.-F."/>
            <person name="Dominguez A."/>
            <person name="Elias M."/>
            <person name="Eslava A.P."/>
            <person name="Glaser F."/>
            <person name="Grimwood J."/>
            <person name="Gutierrez G."/>
            <person name="Heitman J."/>
            <person name="Henrissat B."/>
            <person name="Iturriaga E.A."/>
            <person name="Lang B.F."/>
            <person name="Lavin J.L."/>
            <person name="Lee S."/>
            <person name="Li W."/>
            <person name="Lindquist E."/>
            <person name="Lopez-Garcia S."/>
            <person name="Luque E.M."/>
            <person name="Marcos A.T."/>
            <person name="Martin J."/>
            <person name="McCluskey K."/>
            <person name="Medina H.R."/>
            <person name="Miralles-Duran A."/>
            <person name="Miyazaki A."/>
            <person name="Munoz-Torres E."/>
            <person name="Oguiza J.A."/>
            <person name="Ohm R."/>
            <person name="Olmedo M."/>
            <person name="Orejas M."/>
            <person name="Ortiz-Castellanos L."/>
            <person name="Pisabarro A.G."/>
            <person name="Rodriguez-Romero J."/>
            <person name="Ruiz-Herrera J."/>
            <person name="Ruiz-Vazquez R."/>
            <person name="Sanz C."/>
            <person name="Schackwitz W."/>
            <person name="Schmutz J."/>
            <person name="Shahriari M."/>
            <person name="Shelest E."/>
            <person name="Silva-Franco F."/>
            <person name="Soanes D."/>
            <person name="Syed K."/>
            <person name="Tagua V.G."/>
            <person name="Talbot N.J."/>
            <person name="Thon M."/>
            <person name="De vries R.P."/>
            <person name="Wiebenga A."/>
            <person name="Yadav J.S."/>
            <person name="Braun E.L."/>
            <person name="Baker S."/>
            <person name="Garre V."/>
            <person name="Horwitz B."/>
            <person name="Torres-Martinez S."/>
            <person name="Idnurm A."/>
            <person name="Herrera-Estrella A."/>
            <person name="Gabaldon T."/>
            <person name="Grigoriev I.V."/>
        </authorList>
    </citation>
    <scope>NUCLEOTIDE SEQUENCE [LARGE SCALE GENOMIC DNA]</scope>
    <source>
        <strain evidence="3">NRRL 1555(-)</strain>
    </source>
</reference>
<feature type="region of interest" description="Disordered" evidence="1">
    <location>
        <begin position="25"/>
        <end position="49"/>
    </location>
</feature>
<evidence type="ECO:0000313" key="2">
    <source>
        <dbReference type="EMBL" id="OAD75551.1"/>
    </source>
</evidence>
<name>A0A163AST1_PHYB8</name>
<dbReference type="GeneID" id="29002208"/>